<evidence type="ECO:0000256" key="4">
    <source>
        <dbReference type="ARBA" id="ARBA00022989"/>
    </source>
</evidence>
<dbReference type="PANTHER" id="PTHR23513:SF6">
    <property type="entry name" value="MAJOR FACILITATOR SUPERFAMILY ASSOCIATED DOMAIN-CONTAINING PROTEIN"/>
    <property type="match status" value="1"/>
</dbReference>
<evidence type="ECO:0000256" key="6">
    <source>
        <dbReference type="SAM" id="Phobius"/>
    </source>
</evidence>
<feature type="transmembrane region" description="Helical" evidence="6">
    <location>
        <begin position="246"/>
        <end position="271"/>
    </location>
</feature>
<feature type="transmembrane region" description="Helical" evidence="6">
    <location>
        <begin position="193"/>
        <end position="213"/>
    </location>
</feature>
<evidence type="ECO:0000256" key="5">
    <source>
        <dbReference type="ARBA" id="ARBA00023136"/>
    </source>
</evidence>
<dbReference type="Gene3D" id="1.20.1250.20">
    <property type="entry name" value="MFS general substrate transporter like domains"/>
    <property type="match status" value="1"/>
</dbReference>
<organism evidence="7 8">
    <name type="scientific">Undibacterium seohonense</name>
    <dbReference type="NCBI Taxonomy" id="1344950"/>
    <lineage>
        <taxon>Bacteria</taxon>
        <taxon>Pseudomonadati</taxon>
        <taxon>Pseudomonadota</taxon>
        <taxon>Betaproteobacteria</taxon>
        <taxon>Burkholderiales</taxon>
        <taxon>Oxalobacteraceae</taxon>
        <taxon>Undibacterium</taxon>
    </lineage>
</organism>
<keyword evidence="2" id="KW-1003">Cell membrane</keyword>
<feature type="transmembrane region" description="Helical" evidence="6">
    <location>
        <begin position="102"/>
        <end position="125"/>
    </location>
</feature>
<dbReference type="SUPFAM" id="SSF103473">
    <property type="entry name" value="MFS general substrate transporter"/>
    <property type="match status" value="1"/>
</dbReference>
<name>A0ABR6WZ85_9BURK</name>
<evidence type="ECO:0000313" key="8">
    <source>
        <dbReference type="Proteomes" id="UP000648257"/>
    </source>
</evidence>
<dbReference type="EMBL" id="JACOFW010000001">
    <property type="protein sequence ID" value="MBC3805941.1"/>
    <property type="molecule type" value="Genomic_DNA"/>
</dbReference>
<sequence>MQKPTQPNQIKRSLEKITSLFSIDNIIPAQDLLRDFVYRRLWISILISSFGAQITLLALPLTAAVLLHASPTQMGILTFMEIFPYVLLSLPSGVWLDRVRKLPVYIGGEIAISLAVASVPIAWWFDLLTMPWLYIVGFSIGAVNTTAGTAAQIVLTQIVPRERLIEAHAKNALATSGSEVAGPATAGALIKLMGAPLALFADAILLLTSAAILRKINIQEKREVAHDANFWRDLKEGLKFVTDNKILIALALTVGVWQMAYHAALVVQILFATRTLGLSEQAVGLSYVCMGVGTVLASIIGNRISKRIGPGLCMILGFLLCSAGWGLLAIAPANQFGIFAFGLMLILYAVGGIFIFINFLALRQAVTPEPLLGRITSTMRWLTLLPAGPGALIGGWLGEHFGLRHALGFSCACALLLAVFAWRSVTIRGIKSLPQLQTGV</sequence>
<dbReference type="CDD" id="cd06173">
    <property type="entry name" value="MFS_MefA_like"/>
    <property type="match status" value="1"/>
</dbReference>
<keyword evidence="3 6" id="KW-0812">Transmembrane</keyword>
<dbReference type="Pfam" id="PF07690">
    <property type="entry name" value="MFS_1"/>
    <property type="match status" value="1"/>
</dbReference>
<evidence type="ECO:0000256" key="2">
    <source>
        <dbReference type="ARBA" id="ARBA00022475"/>
    </source>
</evidence>
<keyword evidence="8" id="KW-1185">Reference proteome</keyword>
<feature type="transmembrane region" description="Helical" evidence="6">
    <location>
        <begin position="74"/>
        <end position="96"/>
    </location>
</feature>
<feature type="transmembrane region" description="Helical" evidence="6">
    <location>
        <begin position="381"/>
        <end position="397"/>
    </location>
</feature>
<accession>A0ABR6WZ85</accession>
<comment type="subcellular location">
    <subcellularLocation>
        <location evidence="1">Cell membrane</location>
        <topology evidence="1">Multi-pass membrane protein</topology>
    </subcellularLocation>
</comment>
<evidence type="ECO:0000313" key="7">
    <source>
        <dbReference type="EMBL" id="MBC3805941.1"/>
    </source>
</evidence>
<evidence type="ECO:0000256" key="1">
    <source>
        <dbReference type="ARBA" id="ARBA00004651"/>
    </source>
</evidence>
<gene>
    <name evidence="7" type="ORF">H8K52_01120</name>
</gene>
<dbReference type="RefSeq" id="WP_186920665.1">
    <property type="nucleotide sequence ID" value="NZ_JACOFW010000001.1"/>
</dbReference>
<evidence type="ECO:0000256" key="3">
    <source>
        <dbReference type="ARBA" id="ARBA00022692"/>
    </source>
</evidence>
<dbReference type="Proteomes" id="UP000648257">
    <property type="component" value="Unassembled WGS sequence"/>
</dbReference>
<protein>
    <submittedName>
        <fullName evidence="7">MFS transporter</fullName>
    </submittedName>
</protein>
<dbReference type="InterPro" id="IPR036259">
    <property type="entry name" value="MFS_trans_sf"/>
</dbReference>
<dbReference type="InterPro" id="IPR011701">
    <property type="entry name" value="MFS"/>
</dbReference>
<feature type="transmembrane region" description="Helical" evidence="6">
    <location>
        <begin position="312"/>
        <end position="330"/>
    </location>
</feature>
<comment type="caution">
    <text evidence="7">The sequence shown here is derived from an EMBL/GenBank/DDBJ whole genome shotgun (WGS) entry which is preliminary data.</text>
</comment>
<keyword evidence="5 6" id="KW-0472">Membrane</keyword>
<proteinExistence type="predicted"/>
<feature type="transmembrane region" description="Helical" evidence="6">
    <location>
        <begin position="41"/>
        <end position="67"/>
    </location>
</feature>
<dbReference type="PANTHER" id="PTHR23513">
    <property type="entry name" value="INTEGRAL MEMBRANE EFFLUX PROTEIN-RELATED"/>
    <property type="match status" value="1"/>
</dbReference>
<keyword evidence="4 6" id="KW-1133">Transmembrane helix</keyword>
<feature type="transmembrane region" description="Helical" evidence="6">
    <location>
        <begin position="336"/>
        <end position="360"/>
    </location>
</feature>
<reference evidence="7 8" key="1">
    <citation type="submission" date="2020-08" db="EMBL/GenBank/DDBJ databases">
        <title>Novel species isolated from subtropical streams in China.</title>
        <authorList>
            <person name="Lu H."/>
        </authorList>
    </citation>
    <scope>NUCLEOTIDE SEQUENCE [LARGE SCALE GENOMIC DNA]</scope>
    <source>
        <strain evidence="7 8">KACC 16656</strain>
    </source>
</reference>
<feature type="transmembrane region" description="Helical" evidence="6">
    <location>
        <begin position="283"/>
        <end position="300"/>
    </location>
</feature>
<feature type="transmembrane region" description="Helical" evidence="6">
    <location>
        <begin position="403"/>
        <end position="422"/>
    </location>
</feature>